<sequence>MAGENRKKTTTDLQRGIKGLVVGLKRMYANVDREADLENEVMRRNRRRDDDDDDDNDRSYKF</sequence>
<evidence type="ECO:0000313" key="2">
    <source>
        <dbReference type="EMBL" id="SGY63932.1"/>
    </source>
</evidence>
<dbReference type="AlphaFoldDB" id="A0A2X0M861"/>
<accession>A0A2X0M861</accession>
<feature type="region of interest" description="Disordered" evidence="1">
    <location>
        <begin position="33"/>
        <end position="62"/>
    </location>
</feature>
<reference evidence="2 3" key="1">
    <citation type="submission" date="2016-11" db="EMBL/GenBank/DDBJ databases">
        <authorList>
            <person name="Jaros S."/>
            <person name="Januszkiewicz K."/>
            <person name="Wedrychowicz H."/>
        </authorList>
    </citation>
    <scope>NUCLEOTIDE SEQUENCE [LARGE SCALE GENOMIC DNA]</scope>
</reference>
<dbReference type="EMBL" id="FQNC01000045">
    <property type="protein sequence ID" value="SGY63932.1"/>
    <property type="molecule type" value="Genomic_DNA"/>
</dbReference>
<protein>
    <submittedName>
        <fullName evidence="2">BQ5605_C007g04850 protein</fullName>
    </submittedName>
</protein>
<feature type="compositionally biased region" description="Basic and acidic residues" evidence="1">
    <location>
        <begin position="33"/>
        <end position="49"/>
    </location>
</feature>
<evidence type="ECO:0000256" key="1">
    <source>
        <dbReference type="SAM" id="MobiDB-lite"/>
    </source>
</evidence>
<dbReference type="Proteomes" id="UP000249464">
    <property type="component" value="Unassembled WGS sequence"/>
</dbReference>
<organism evidence="2 3">
    <name type="scientific">Microbotryum silenes-dioicae</name>
    <dbReference type="NCBI Taxonomy" id="796604"/>
    <lineage>
        <taxon>Eukaryota</taxon>
        <taxon>Fungi</taxon>
        <taxon>Dikarya</taxon>
        <taxon>Basidiomycota</taxon>
        <taxon>Pucciniomycotina</taxon>
        <taxon>Microbotryomycetes</taxon>
        <taxon>Microbotryales</taxon>
        <taxon>Microbotryaceae</taxon>
        <taxon>Microbotryum</taxon>
    </lineage>
</organism>
<name>A0A2X0M861_9BASI</name>
<evidence type="ECO:0000313" key="3">
    <source>
        <dbReference type="Proteomes" id="UP000249464"/>
    </source>
</evidence>
<gene>
    <name evidence="2" type="primary">BQ5605_C007g04850</name>
    <name evidence="2" type="ORF">BQ5605_C007G04850</name>
</gene>
<proteinExistence type="predicted"/>
<keyword evidence="3" id="KW-1185">Reference proteome</keyword>